<evidence type="ECO:0000259" key="6">
    <source>
        <dbReference type="Pfam" id="PF22029"/>
    </source>
</evidence>
<keyword evidence="4" id="KW-0804">Transcription</keyword>
<evidence type="ECO:0000256" key="4">
    <source>
        <dbReference type="ARBA" id="ARBA00023163"/>
    </source>
</evidence>
<dbReference type="InterPro" id="IPR053866">
    <property type="entry name" value="PhyR_sigma2"/>
</dbReference>
<dbReference type="GO" id="GO:0003677">
    <property type="term" value="F:DNA binding"/>
    <property type="evidence" value="ECO:0007669"/>
    <property type="project" value="InterPro"/>
</dbReference>
<dbReference type="NCBIfam" id="TIGR02937">
    <property type="entry name" value="sigma70-ECF"/>
    <property type="match status" value="1"/>
</dbReference>
<reference evidence="7 8" key="1">
    <citation type="submission" date="2017-12" db="EMBL/GenBank/DDBJ databases">
        <title>Anaerobic carbon monoxide metabolism by Pleomorphomonas carboxyditropha sp. nov., a new mesophilic hydrogenogenic carboxidotroph.</title>
        <authorList>
            <person name="Esquivel-Elizondo S."/>
            <person name="Krajmalnik-Brown R."/>
        </authorList>
    </citation>
    <scope>NUCLEOTIDE SEQUENCE [LARGE SCALE GENOMIC DNA]</scope>
    <source>
        <strain evidence="7 8">R5-392</strain>
    </source>
</reference>
<dbReference type="GO" id="GO:0016987">
    <property type="term" value="F:sigma factor activity"/>
    <property type="evidence" value="ECO:0007669"/>
    <property type="project" value="UniProtKB-KW"/>
</dbReference>
<dbReference type="AlphaFoldDB" id="A0A1I4WCN7"/>
<dbReference type="RefSeq" id="WP_101289807.1">
    <property type="nucleotide sequence ID" value="NZ_FOUQ01000016.1"/>
</dbReference>
<comment type="caution">
    <text evidence="7">The sequence shown here is derived from an EMBL/GenBank/DDBJ whole genome shotgun (WGS) entry which is preliminary data.</text>
</comment>
<dbReference type="Pfam" id="PF22029">
    <property type="entry name" value="PhyR_sigma2"/>
    <property type="match status" value="1"/>
</dbReference>
<dbReference type="InterPro" id="IPR014284">
    <property type="entry name" value="RNA_pol_sigma-70_dom"/>
</dbReference>
<evidence type="ECO:0000259" key="5">
    <source>
        <dbReference type="Pfam" id="PF08281"/>
    </source>
</evidence>
<protein>
    <submittedName>
        <fullName evidence="7">RNA polymerase subunit sigma</fullName>
    </submittedName>
</protein>
<evidence type="ECO:0000256" key="3">
    <source>
        <dbReference type="ARBA" id="ARBA00023082"/>
    </source>
</evidence>
<gene>
    <name evidence="7" type="ORF">CXZ10_12940</name>
</gene>
<evidence type="ECO:0000313" key="8">
    <source>
        <dbReference type="Proteomes" id="UP000233491"/>
    </source>
</evidence>
<keyword evidence="8" id="KW-1185">Reference proteome</keyword>
<proteinExistence type="inferred from homology"/>
<keyword evidence="3" id="KW-0731">Sigma factor</keyword>
<dbReference type="InterPro" id="IPR036388">
    <property type="entry name" value="WH-like_DNA-bd_sf"/>
</dbReference>
<organism evidence="7 8">
    <name type="scientific">Pleomorphomonas diazotrophica</name>
    <dbReference type="NCBI Taxonomy" id="1166257"/>
    <lineage>
        <taxon>Bacteria</taxon>
        <taxon>Pseudomonadati</taxon>
        <taxon>Pseudomonadota</taxon>
        <taxon>Alphaproteobacteria</taxon>
        <taxon>Hyphomicrobiales</taxon>
        <taxon>Pleomorphomonadaceae</taxon>
        <taxon>Pleomorphomonas</taxon>
    </lineage>
</organism>
<keyword evidence="2" id="KW-0805">Transcription regulation</keyword>
<dbReference type="InterPro" id="IPR013324">
    <property type="entry name" value="RNA_pol_sigma_r3/r4-like"/>
</dbReference>
<dbReference type="OrthoDB" id="9803470at2"/>
<dbReference type="SUPFAM" id="SSF88946">
    <property type="entry name" value="Sigma2 domain of RNA polymerase sigma factors"/>
    <property type="match status" value="1"/>
</dbReference>
<dbReference type="Gene3D" id="1.10.1740.10">
    <property type="match status" value="1"/>
</dbReference>
<dbReference type="GO" id="GO:0006352">
    <property type="term" value="P:DNA-templated transcription initiation"/>
    <property type="evidence" value="ECO:0007669"/>
    <property type="project" value="InterPro"/>
</dbReference>
<dbReference type="SUPFAM" id="SSF88659">
    <property type="entry name" value="Sigma3 and sigma4 domains of RNA polymerase sigma factors"/>
    <property type="match status" value="1"/>
</dbReference>
<dbReference type="PANTHER" id="PTHR43133">
    <property type="entry name" value="RNA POLYMERASE ECF-TYPE SIGMA FACTO"/>
    <property type="match status" value="1"/>
</dbReference>
<name>A0A1I4WCN7_9HYPH</name>
<evidence type="ECO:0000313" key="7">
    <source>
        <dbReference type="EMBL" id="PKR89060.1"/>
    </source>
</evidence>
<dbReference type="CDD" id="cd06171">
    <property type="entry name" value="Sigma70_r4"/>
    <property type="match status" value="1"/>
</dbReference>
<feature type="domain" description="PhyR sigma2" evidence="6">
    <location>
        <begin position="8"/>
        <end position="61"/>
    </location>
</feature>
<feature type="domain" description="RNA polymerase sigma factor 70 region 4 type 2" evidence="5">
    <location>
        <begin position="104"/>
        <end position="153"/>
    </location>
</feature>
<dbReference type="PANTHER" id="PTHR43133:SF25">
    <property type="entry name" value="RNA POLYMERASE SIGMA FACTOR RFAY-RELATED"/>
    <property type="match status" value="1"/>
</dbReference>
<dbReference type="Proteomes" id="UP000233491">
    <property type="component" value="Unassembled WGS sequence"/>
</dbReference>
<dbReference type="InterPro" id="IPR013249">
    <property type="entry name" value="RNA_pol_sigma70_r4_t2"/>
</dbReference>
<dbReference type="InterPro" id="IPR013325">
    <property type="entry name" value="RNA_pol_sigma_r2"/>
</dbReference>
<dbReference type="EMBL" id="PJNW01000009">
    <property type="protein sequence ID" value="PKR89060.1"/>
    <property type="molecule type" value="Genomic_DNA"/>
</dbReference>
<accession>A0A1I4WCN7</accession>
<comment type="similarity">
    <text evidence="1">Belongs to the sigma-70 factor family. ECF subfamily.</text>
</comment>
<dbReference type="InterPro" id="IPR039425">
    <property type="entry name" value="RNA_pol_sigma-70-like"/>
</dbReference>
<dbReference type="Gene3D" id="1.10.10.10">
    <property type="entry name" value="Winged helix-like DNA-binding domain superfamily/Winged helix DNA-binding domain"/>
    <property type="match status" value="1"/>
</dbReference>
<sequence length="168" mass="18819">MPGFLDDIETLVPALRRYARALTRNIDRADDLVQDCLERAIAKQSLWRPTGPLRPWLFKIMINLYRNDRRRQRNSLEQETLDIMPFEPATPAPQGARLALAETAAALQRLPGEQREALLLVALEGMSYAEAAAALDIPQGTLMSRISRAREALRGMVDGTGPKLRSVK</sequence>
<evidence type="ECO:0000256" key="1">
    <source>
        <dbReference type="ARBA" id="ARBA00010641"/>
    </source>
</evidence>
<evidence type="ECO:0000256" key="2">
    <source>
        <dbReference type="ARBA" id="ARBA00023015"/>
    </source>
</evidence>
<dbReference type="Pfam" id="PF08281">
    <property type="entry name" value="Sigma70_r4_2"/>
    <property type="match status" value="1"/>
</dbReference>